<name>A0A498LL38_LABRO</name>
<sequence>MEEHAAPVNTENVLLYHKVKYDEYLQLRATTSATKTTQPQPKTSAPKQSSLEASFTRSVPYEKKSRKWRDITNAVTYHIAKDMVPIATVEKEGFKTLLKTIDPRYELPNRKYFASEALPQMYIEESVSLFTLYRDSQLLSAIMTTQKI</sequence>
<evidence type="ECO:0000313" key="2">
    <source>
        <dbReference type="EMBL" id="RXN08542.1"/>
    </source>
</evidence>
<feature type="region of interest" description="Disordered" evidence="1">
    <location>
        <begin position="32"/>
        <end position="64"/>
    </location>
</feature>
<organism evidence="2 3">
    <name type="scientific">Labeo rohita</name>
    <name type="common">Indian major carp</name>
    <name type="synonym">Cyprinus rohita</name>
    <dbReference type="NCBI Taxonomy" id="84645"/>
    <lineage>
        <taxon>Eukaryota</taxon>
        <taxon>Metazoa</taxon>
        <taxon>Chordata</taxon>
        <taxon>Craniata</taxon>
        <taxon>Vertebrata</taxon>
        <taxon>Euteleostomi</taxon>
        <taxon>Actinopterygii</taxon>
        <taxon>Neopterygii</taxon>
        <taxon>Teleostei</taxon>
        <taxon>Ostariophysi</taxon>
        <taxon>Cypriniformes</taxon>
        <taxon>Cyprinidae</taxon>
        <taxon>Labeoninae</taxon>
        <taxon>Labeonini</taxon>
        <taxon>Labeo</taxon>
    </lineage>
</organism>
<accession>A0A498LL38</accession>
<dbReference type="InterPro" id="IPR052035">
    <property type="entry name" value="ZnF_BED_domain_contain"/>
</dbReference>
<dbReference type="PANTHER" id="PTHR46481:SF9">
    <property type="entry name" value="ZINC FINGER BED DOMAIN-CONTAINING PROTEIN 1-LIKE"/>
    <property type="match status" value="1"/>
</dbReference>
<dbReference type="EMBL" id="QBIY01013310">
    <property type="protein sequence ID" value="RXN08542.1"/>
    <property type="molecule type" value="Genomic_DNA"/>
</dbReference>
<proteinExistence type="predicted"/>
<evidence type="ECO:0000313" key="3">
    <source>
        <dbReference type="Proteomes" id="UP000290572"/>
    </source>
</evidence>
<protein>
    <submittedName>
        <fullName evidence="2">Zinc finger BED domain-containing 1-like protein</fullName>
    </submittedName>
</protein>
<dbReference type="SUPFAM" id="SSF140996">
    <property type="entry name" value="Hermes dimerisation domain"/>
    <property type="match status" value="1"/>
</dbReference>
<reference evidence="2 3" key="1">
    <citation type="submission" date="2018-03" db="EMBL/GenBank/DDBJ databases">
        <title>Draft genome sequence of Rohu Carp (Labeo rohita).</title>
        <authorList>
            <person name="Das P."/>
            <person name="Kushwaha B."/>
            <person name="Joshi C.G."/>
            <person name="Kumar D."/>
            <person name="Nagpure N.S."/>
            <person name="Sahoo L."/>
            <person name="Das S.P."/>
            <person name="Bit A."/>
            <person name="Patnaik S."/>
            <person name="Meher P.K."/>
            <person name="Jayasankar P."/>
            <person name="Koringa P.G."/>
            <person name="Patel N.V."/>
            <person name="Hinsu A.T."/>
            <person name="Kumar R."/>
            <person name="Pandey M."/>
            <person name="Agarwal S."/>
            <person name="Srivastava S."/>
            <person name="Singh M."/>
            <person name="Iquebal M.A."/>
            <person name="Jaiswal S."/>
            <person name="Angadi U.B."/>
            <person name="Kumar N."/>
            <person name="Raza M."/>
            <person name="Shah T.M."/>
            <person name="Rai A."/>
            <person name="Jena J.K."/>
        </authorList>
    </citation>
    <scope>NUCLEOTIDE SEQUENCE [LARGE SCALE GENOMIC DNA]</scope>
    <source>
        <strain evidence="2">DASCIFA01</strain>
        <tissue evidence="2">Testis</tissue>
    </source>
</reference>
<feature type="compositionally biased region" description="Polar residues" evidence="1">
    <location>
        <begin position="32"/>
        <end position="57"/>
    </location>
</feature>
<keyword evidence="3" id="KW-1185">Reference proteome</keyword>
<dbReference type="AlphaFoldDB" id="A0A498LL38"/>
<comment type="caution">
    <text evidence="2">The sequence shown here is derived from an EMBL/GenBank/DDBJ whole genome shotgun (WGS) entry which is preliminary data.</text>
</comment>
<gene>
    <name evidence="2" type="ORF">ROHU_031804</name>
</gene>
<dbReference type="PANTHER" id="PTHR46481">
    <property type="entry name" value="ZINC FINGER BED DOMAIN-CONTAINING PROTEIN 4"/>
    <property type="match status" value="1"/>
</dbReference>
<dbReference type="Proteomes" id="UP000290572">
    <property type="component" value="Unassembled WGS sequence"/>
</dbReference>
<evidence type="ECO:0000256" key="1">
    <source>
        <dbReference type="SAM" id="MobiDB-lite"/>
    </source>
</evidence>